<sequence length="300" mass="32809">MELQDLSMFVAVAEVGSFSEAARRLGVTPSAVSKGVARLESGLGVRLLARSTRQVGLTREGMAFRDRCRPILADLNEARDEVLSAGTAPAGRLRISLPTALSQRKIIRALPVFLKRYPAIHLDISTNDRPVDLIAEGVDIAVRVGEMADSSLVIRRLGRPPYATCASPDYFAEYGIPQTVEDLADHQCLGRFVDHVGRVRSWCFRQEGREMDWEPVGAITIDRAEGLGIAALHGLGIIQVNRYIVEEDIAAGRLVEVLKDFAPAGSPLQVVLPPGRQNVPRVRVFVDFLVELFADCDVAD</sequence>
<protein>
    <submittedName>
        <fullName evidence="6">LysR family transcriptional regulator</fullName>
    </submittedName>
</protein>
<dbReference type="SUPFAM" id="SSF46785">
    <property type="entry name" value="Winged helix' DNA-binding domain"/>
    <property type="match status" value="1"/>
</dbReference>
<evidence type="ECO:0000256" key="2">
    <source>
        <dbReference type="ARBA" id="ARBA00023015"/>
    </source>
</evidence>
<keyword evidence="2" id="KW-0805">Transcription regulation</keyword>
<dbReference type="SUPFAM" id="SSF53850">
    <property type="entry name" value="Periplasmic binding protein-like II"/>
    <property type="match status" value="1"/>
</dbReference>
<dbReference type="PRINTS" id="PR00039">
    <property type="entry name" value="HTHLYSR"/>
</dbReference>
<dbReference type="PANTHER" id="PTHR30537">
    <property type="entry name" value="HTH-TYPE TRANSCRIPTIONAL REGULATOR"/>
    <property type="match status" value="1"/>
</dbReference>
<proteinExistence type="inferred from homology"/>
<accession>A0ABW5DUC9</accession>
<dbReference type="Proteomes" id="UP001597295">
    <property type="component" value="Unassembled WGS sequence"/>
</dbReference>
<feature type="domain" description="HTH lysR-type" evidence="5">
    <location>
        <begin position="1"/>
        <end position="58"/>
    </location>
</feature>
<dbReference type="InterPro" id="IPR005119">
    <property type="entry name" value="LysR_subst-bd"/>
</dbReference>
<comment type="caution">
    <text evidence="6">The sequence shown here is derived from an EMBL/GenBank/DDBJ whole genome shotgun (WGS) entry which is preliminary data.</text>
</comment>
<dbReference type="InterPro" id="IPR036388">
    <property type="entry name" value="WH-like_DNA-bd_sf"/>
</dbReference>
<comment type="similarity">
    <text evidence="1">Belongs to the LysR transcriptional regulatory family.</text>
</comment>
<name>A0ABW5DUC9_9PROT</name>
<dbReference type="Pfam" id="PF03466">
    <property type="entry name" value="LysR_substrate"/>
    <property type="match status" value="1"/>
</dbReference>
<keyword evidence="4" id="KW-0804">Transcription</keyword>
<dbReference type="PROSITE" id="PS50931">
    <property type="entry name" value="HTH_LYSR"/>
    <property type="match status" value="1"/>
</dbReference>
<dbReference type="RefSeq" id="WP_379877731.1">
    <property type="nucleotide sequence ID" value="NZ_JBHUIP010000013.1"/>
</dbReference>
<evidence type="ECO:0000313" key="7">
    <source>
        <dbReference type="Proteomes" id="UP001597295"/>
    </source>
</evidence>
<dbReference type="InterPro" id="IPR058163">
    <property type="entry name" value="LysR-type_TF_proteobact-type"/>
</dbReference>
<evidence type="ECO:0000259" key="5">
    <source>
        <dbReference type="PROSITE" id="PS50931"/>
    </source>
</evidence>
<dbReference type="EMBL" id="JBHUIP010000013">
    <property type="protein sequence ID" value="MFD2264455.1"/>
    <property type="molecule type" value="Genomic_DNA"/>
</dbReference>
<reference evidence="7" key="1">
    <citation type="journal article" date="2019" name="Int. J. Syst. Evol. Microbiol.">
        <title>The Global Catalogue of Microorganisms (GCM) 10K type strain sequencing project: providing services to taxonomists for standard genome sequencing and annotation.</title>
        <authorList>
            <consortium name="The Broad Institute Genomics Platform"/>
            <consortium name="The Broad Institute Genome Sequencing Center for Infectious Disease"/>
            <person name="Wu L."/>
            <person name="Ma J."/>
        </authorList>
    </citation>
    <scope>NUCLEOTIDE SEQUENCE [LARGE SCALE GENOMIC DNA]</scope>
    <source>
        <strain evidence="7">CGMCC 1.19062</strain>
    </source>
</reference>
<dbReference type="Gene3D" id="3.40.190.290">
    <property type="match status" value="1"/>
</dbReference>
<keyword evidence="7" id="KW-1185">Reference proteome</keyword>
<dbReference type="InterPro" id="IPR036390">
    <property type="entry name" value="WH_DNA-bd_sf"/>
</dbReference>
<evidence type="ECO:0000313" key="6">
    <source>
        <dbReference type="EMBL" id="MFD2264455.1"/>
    </source>
</evidence>
<dbReference type="PANTHER" id="PTHR30537:SF5">
    <property type="entry name" value="HTH-TYPE TRANSCRIPTIONAL ACTIVATOR TTDR-RELATED"/>
    <property type="match status" value="1"/>
</dbReference>
<gene>
    <name evidence="6" type="ORF">ACFSM5_16240</name>
</gene>
<evidence type="ECO:0000256" key="3">
    <source>
        <dbReference type="ARBA" id="ARBA00023125"/>
    </source>
</evidence>
<dbReference type="Gene3D" id="1.10.10.10">
    <property type="entry name" value="Winged helix-like DNA-binding domain superfamily/Winged helix DNA-binding domain"/>
    <property type="match status" value="1"/>
</dbReference>
<dbReference type="InterPro" id="IPR000847">
    <property type="entry name" value="LysR_HTH_N"/>
</dbReference>
<dbReference type="CDD" id="cd08422">
    <property type="entry name" value="PBP2_CrgA_like"/>
    <property type="match status" value="1"/>
</dbReference>
<dbReference type="Pfam" id="PF00126">
    <property type="entry name" value="HTH_1"/>
    <property type="match status" value="1"/>
</dbReference>
<keyword evidence="3" id="KW-0238">DNA-binding</keyword>
<evidence type="ECO:0000256" key="4">
    <source>
        <dbReference type="ARBA" id="ARBA00023163"/>
    </source>
</evidence>
<organism evidence="6 7">
    <name type="scientific">Lacibacterium aquatile</name>
    <dbReference type="NCBI Taxonomy" id="1168082"/>
    <lineage>
        <taxon>Bacteria</taxon>
        <taxon>Pseudomonadati</taxon>
        <taxon>Pseudomonadota</taxon>
        <taxon>Alphaproteobacteria</taxon>
        <taxon>Rhodospirillales</taxon>
        <taxon>Rhodospirillaceae</taxon>
    </lineage>
</organism>
<evidence type="ECO:0000256" key="1">
    <source>
        <dbReference type="ARBA" id="ARBA00009437"/>
    </source>
</evidence>